<dbReference type="PANTHER" id="PTHR45997">
    <property type="entry name" value="DNA LIGASE 4"/>
    <property type="match status" value="1"/>
</dbReference>
<dbReference type="Gene3D" id="2.40.50.140">
    <property type="entry name" value="Nucleic acid-binding proteins"/>
    <property type="match status" value="1"/>
</dbReference>
<dbReference type="GO" id="GO:0006297">
    <property type="term" value="P:nucleotide-excision repair, DNA gap filling"/>
    <property type="evidence" value="ECO:0007669"/>
    <property type="project" value="TreeGrafter"/>
</dbReference>
<organism evidence="9 10">
    <name type="scientific">Cytospora mali</name>
    <name type="common">Apple Valsa canker fungus</name>
    <name type="synonym">Valsa mali</name>
    <dbReference type="NCBI Taxonomy" id="578113"/>
    <lineage>
        <taxon>Eukaryota</taxon>
        <taxon>Fungi</taxon>
        <taxon>Dikarya</taxon>
        <taxon>Ascomycota</taxon>
        <taxon>Pezizomycotina</taxon>
        <taxon>Sordariomycetes</taxon>
        <taxon>Sordariomycetidae</taxon>
        <taxon>Diaporthales</taxon>
        <taxon>Cytosporaceae</taxon>
        <taxon>Cytospora</taxon>
    </lineage>
</organism>
<accession>A0A194V8W2</accession>
<keyword evidence="4" id="KW-0067">ATP-binding</keyword>
<dbReference type="InterPro" id="IPR036599">
    <property type="entry name" value="DNA_ligase_N_sf"/>
</dbReference>
<evidence type="ECO:0000259" key="8">
    <source>
        <dbReference type="Pfam" id="PF04675"/>
    </source>
</evidence>
<evidence type="ECO:0000313" key="9">
    <source>
        <dbReference type="EMBL" id="KUI60256.1"/>
    </source>
</evidence>
<feature type="compositionally biased region" description="Basic and acidic residues" evidence="6">
    <location>
        <begin position="744"/>
        <end position="753"/>
    </location>
</feature>
<dbReference type="GO" id="GO:0006310">
    <property type="term" value="P:DNA recombination"/>
    <property type="evidence" value="ECO:0007669"/>
    <property type="project" value="InterPro"/>
</dbReference>
<dbReference type="OrthoDB" id="2160351at2759"/>
<evidence type="ECO:0000256" key="2">
    <source>
        <dbReference type="ARBA" id="ARBA00022598"/>
    </source>
</evidence>
<dbReference type="EMBL" id="KN714746">
    <property type="protein sequence ID" value="KUI60256.1"/>
    <property type="molecule type" value="Genomic_DNA"/>
</dbReference>
<feature type="compositionally biased region" description="Polar residues" evidence="6">
    <location>
        <begin position="726"/>
        <end position="737"/>
    </location>
</feature>
<dbReference type="InterPro" id="IPR012308">
    <property type="entry name" value="DNA_ligase_ATP-dep_N"/>
</dbReference>
<keyword evidence="10" id="KW-1185">Reference proteome</keyword>
<feature type="compositionally biased region" description="Low complexity" evidence="6">
    <location>
        <begin position="657"/>
        <end position="667"/>
    </location>
</feature>
<dbReference type="GO" id="GO:0003910">
    <property type="term" value="F:DNA ligase (ATP) activity"/>
    <property type="evidence" value="ECO:0007669"/>
    <property type="project" value="InterPro"/>
</dbReference>
<proteinExistence type="inferred from homology"/>
<evidence type="ECO:0000256" key="4">
    <source>
        <dbReference type="ARBA" id="ARBA00022840"/>
    </source>
</evidence>
<dbReference type="Pfam" id="PF04675">
    <property type="entry name" value="DNA_ligase_A_N"/>
    <property type="match status" value="1"/>
</dbReference>
<dbReference type="GO" id="GO:0032807">
    <property type="term" value="C:DNA ligase IV complex"/>
    <property type="evidence" value="ECO:0007669"/>
    <property type="project" value="TreeGrafter"/>
</dbReference>
<dbReference type="Gene3D" id="1.10.3260.10">
    <property type="entry name" value="DNA ligase, ATP-dependent, N-terminal domain"/>
    <property type="match status" value="1"/>
</dbReference>
<dbReference type="InterPro" id="IPR012310">
    <property type="entry name" value="DNA_ligase_ATP-dep_cent"/>
</dbReference>
<evidence type="ECO:0000256" key="5">
    <source>
        <dbReference type="ARBA" id="ARBA00023242"/>
    </source>
</evidence>
<evidence type="ECO:0000256" key="6">
    <source>
        <dbReference type="SAM" id="MobiDB-lite"/>
    </source>
</evidence>
<evidence type="ECO:0000259" key="7">
    <source>
        <dbReference type="Pfam" id="PF01068"/>
    </source>
</evidence>
<evidence type="ECO:0000256" key="3">
    <source>
        <dbReference type="ARBA" id="ARBA00022741"/>
    </source>
</evidence>
<dbReference type="Proteomes" id="UP000078576">
    <property type="component" value="Unassembled WGS sequence"/>
</dbReference>
<feature type="region of interest" description="Disordered" evidence="6">
    <location>
        <begin position="657"/>
        <end position="810"/>
    </location>
</feature>
<dbReference type="SUPFAM" id="SSF56091">
    <property type="entry name" value="DNA ligase/mRNA capping enzyme, catalytic domain"/>
    <property type="match status" value="1"/>
</dbReference>
<feature type="domain" description="DNA ligase ATP-dependent N-terminal" evidence="8">
    <location>
        <begin position="5"/>
        <end position="185"/>
    </location>
</feature>
<feature type="compositionally biased region" description="Basic residues" evidence="6">
    <location>
        <begin position="680"/>
        <end position="697"/>
    </location>
</feature>
<feature type="compositionally biased region" description="Polar residues" evidence="6">
    <location>
        <begin position="668"/>
        <end position="677"/>
    </location>
</feature>
<evidence type="ECO:0000313" key="10">
    <source>
        <dbReference type="Proteomes" id="UP000078576"/>
    </source>
</evidence>
<keyword evidence="3" id="KW-0547">Nucleotide-binding</keyword>
<dbReference type="GO" id="GO:0006303">
    <property type="term" value="P:double-strand break repair via nonhomologous end joining"/>
    <property type="evidence" value="ECO:0007669"/>
    <property type="project" value="TreeGrafter"/>
</dbReference>
<keyword evidence="5" id="KW-0539">Nucleus</keyword>
<dbReference type="Gene3D" id="3.30.470.30">
    <property type="entry name" value="DNA ligase/mRNA capping enzyme"/>
    <property type="match status" value="1"/>
</dbReference>
<protein>
    <submittedName>
        <fullName evidence="9">DNA ligase 4</fullName>
    </submittedName>
</protein>
<dbReference type="Pfam" id="PF01068">
    <property type="entry name" value="DNA_ligase_A_M"/>
    <property type="match status" value="1"/>
</dbReference>
<name>A0A194V8W2_CYTMA</name>
<feature type="compositionally biased region" description="Polar residues" evidence="6">
    <location>
        <begin position="788"/>
        <end position="810"/>
    </location>
</feature>
<feature type="domain" description="ATP-dependent DNA ligase family profile" evidence="7">
    <location>
        <begin position="265"/>
        <end position="430"/>
    </location>
</feature>
<gene>
    <name evidence="9" type="ORF">VP1G_07442</name>
</gene>
<dbReference type="PANTHER" id="PTHR45997:SF2">
    <property type="entry name" value="ATP DEPENDENT DNA LIGASE DOMAIN PROTEIN (AFU_ORTHOLOGUE AFUA_5G02430)"/>
    <property type="match status" value="1"/>
</dbReference>
<dbReference type="InterPro" id="IPR012340">
    <property type="entry name" value="NA-bd_OB-fold"/>
</dbReference>
<dbReference type="AlphaFoldDB" id="A0A194V8W2"/>
<comment type="similarity">
    <text evidence="1">Belongs to the ATP-dependent DNA ligase family.</text>
</comment>
<dbReference type="GO" id="GO:0003677">
    <property type="term" value="F:DNA binding"/>
    <property type="evidence" value="ECO:0007669"/>
    <property type="project" value="InterPro"/>
</dbReference>
<evidence type="ECO:0000256" key="1">
    <source>
        <dbReference type="ARBA" id="ARBA00007572"/>
    </source>
</evidence>
<dbReference type="InterPro" id="IPR029710">
    <property type="entry name" value="LIG4"/>
</dbReference>
<dbReference type="STRING" id="694573.A0A194V8W2"/>
<reference evidence="10" key="1">
    <citation type="submission" date="2014-12" db="EMBL/GenBank/DDBJ databases">
        <title>Genome Sequence of Valsa Canker Pathogens Uncovers a Specific Adaption of Colonization on Woody Bark.</title>
        <authorList>
            <person name="Yin Z."/>
            <person name="Liu H."/>
            <person name="Gao X."/>
            <person name="Li Z."/>
            <person name="Song N."/>
            <person name="Ke X."/>
            <person name="Dai Q."/>
            <person name="Wu Y."/>
            <person name="Sun Y."/>
            <person name="Xu J.-R."/>
            <person name="Kang Z.K."/>
            <person name="Wang L."/>
            <person name="Huang L."/>
        </authorList>
    </citation>
    <scope>NUCLEOTIDE SEQUENCE [LARGE SCALE GENOMIC DNA]</scope>
    <source>
        <strain evidence="10">SXYL134</strain>
    </source>
</reference>
<keyword evidence="2 9" id="KW-0436">Ligase</keyword>
<sequence>MPLLFGTVCDLLQRLENDLQRKRNQKGPQQIVTAWFAEHRLTVDHDDTDKCALLSTLLPERRTDRVFFIKHKTLSAIFARAHGLGITRKQRLTRYETPGSGVDLAECIEEILKETPNFPTRSVTVEDVDRTLHQLATGVAFSSPAIRTSGFADRNNRENREALGALYRSLSARDAKWFTRLVLKSYLPVMVPEYLVYAQCQQNLPTLLKIHDDFTVAVRLLNQQTRNGRMLDGDLDKVHLPRRIKPQVGVKVGRQTWLKGRSIKHCLEMGSGLMSVEKKMDGEYCQVHIDLSKGPNCIQIFSKSAKDSTTDRFKLHDAIKSSLSIGTSSCGFKRQCILEGEMVVYSHKDERILGFEKIRKHVKRSGRFLGTNEDSQAHDYERLMIVYFDVLLIDDDSLLNVRHSERHRRLSKLIHCHKGEAALVERQIINFSSLVGARYDASRAKALSLPEVKYTHFYLGCLTNCEKVRRFPGVIPEFTVINEVEVNAALLQYFQRYCFTNAVAFEENDVFTLNISPGLLQGKRIATVFKEPAVFEMTCFSFHKAPNTKFWSLRFPYVSKIHIDRKWQDCVGFEDLQMLAEEETTSPEKEDSQELAQWIEALEQANPNTKRLAVDQNTQSTEATISTVSTAGLSSQHYSEHNPVRPALATSIAATETESTTLPTSSTVQQQRNASTRPSPPKRRREASPSSHRRSRFRKEEPVVIDLTSSPPSKTHQDRQPLEDITSASSSQGNVLQTPRLRLPRTETFHEVVGKTQSSHLPTHLSVSSSFPSSMPSPSPLKAPTASRHPSSAATRSNPSLPVTTDNSATSCGHAGGTCALVKHSVLLSPCVANMPLLTEDLLPSHGVTAVFTDAASWLASLSLHTRSSRRPQTLVLVERRRHDATIAFLKQLEAEPMRQQDGQPAVVLAYDWRLVEAVTDEETKYRKSIGGTRQKAGTGAHRREVWDKYYVGLC</sequence>
<dbReference type="GO" id="GO:0005524">
    <property type="term" value="F:ATP binding"/>
    <property type="evidence" value="ECO:0007669"/>
    <property type="project" value="UniProtKB-KW"/>
</dbReference>